<dbReference type="KEGG" id="nta:107813364"/>
<dbReference type="OMA" id="SSQFYLW"/>
<dbReference type="PANTHER" id="PTHR13980">
    <property type="entry name" value="CDC68 RELATED"/>
    <property type="match status" value="1"/>
</dbReference>
<sequence length="998" mass="112232">MMKELFQKRLSAFYNSLSFHKQDFWQNSDVVVIHSNQEKNSSNSQSNQFYLWLIGEELNDTTTIFTVYGIYFFCTQKNFSKIRSLCCCATLMQKIPVSVQLKAKNDEGFALIDATIRNERVIHNNKMFYDDVEDRCCPFVVGYIAGEYPKSKLFWSCINDLEPKKYKAATVNSGIDKLINTAEKTNFGFGVFNEKEVSKSVEFTPPMRSFSPIVNVGKEKRSLKTKRDLRDKHESNLWSENDEQVFLQFLENRNKSAPKTKENRFKFEHEGLRERRSNLGSSIDKTEVLWGEGIEIKEKGESSKSVSSVNENPLPTTKTDENVLLLMKNLNLSAASSSGKQDKLRVPNIHGDQLFKFRGSWLDAKEDNSKEGNKTGDQLFKVGANRFDGKGDKAKEGGQNDDQLFTFGANRLDGKGDKAKEGGKNDDQLFTFGANRLDGNGDKLKEGNKTGDQMSKVGANRLDGKSDKLKEGGKNYDQIFMFGANRLDGKGDKAIGGKSDDQLFKFGAKSLDGQEDKSKEGNKNGDQLFKFGGNWLDAKEDDKSKEGNKDGDQLFKSGEGKKDGEENRLLGIPDQPKLMEEEEDVKNVKLLKERLTGFYSSWREYKEEEWGKSDVLVIGTQSMGPLETLSRPISSSFLVWLLDREFPETTAVFGDTGIELLCTKESFSRLYTIGSRITMDGIFTVSVQLKKGGEHCVDWLKRTLCQVNTALTSGENRCPLVVGCIKGESMEMEALSNSKMFEVAYVDNALTNLLEHGNFEKSESFAALQSTLRKQFQMLSLGKCGGAKTENAVSFSELAKIKSMDDKSYISHASEEEKLLLEKKGDTSSLLLTDSSVDTKRPVEENKVFEEGNKGSLTSKVEENKMFEEDNVETSTKEDGAEEKLVAEEQNMVCNPEKSNLLQEKRCEERMDYTVQPTGIKDAASENSLPDDLIGSSRKNSVGSDREDDDWTIIENDSEGKETEVAEKISWKRWFMVKTAKSFGLKDKVSDEAPSKED</sequence>
<dbReference type="Proteomes" id="UP000790787">
    <property type="component" value="Chromosome 17"/>
</dbReference>
<dbReference type="PaxDb" id="4097-A0A1S4BYX8"/>
<dbReference type="GO" id="GO:0006260">
    <property type="term" value="P:DNA replication"/>
    <property type="evidence" value="ECO:0007669"/>
    <property type="project" value="UniProtKB-KW"/>
</dbReference>
<comment type="function">
    <text evidence="1">Component of the FACT complex, a general chromatin factor that acts to reorganize nucleosomes. The FACT complex is involved in multiple processes that require DNA as a template such as mRNA elongation, DNA replication and DNA repair. During transcription elongation the FACT complex acts as a histone chaperone that both destabilizes and restores nucleosomal structure. It facilitates the passage of RNA polymerase II and transcription by promoting the dissociation of one histone H2A-H2B dimer from the nucleosome, then subsequently promotes the reestablishment of the nucleosome following the passage of RNA polymerase II.</text>
</comment>
<proteinExistence type="inferred from homology"/>
<dbReference type="GO" id="GO:0006281">
    <property type="term" value="P:DNA repair"/>
    <property type="evidence" value="ECO:0007669"/>
    <property type="project" value="UniProtKB-UniRule"/>
</dbReference>
<evidence type="ECO:0000313" key="3">
    <source>
        <dbReference type="RefSeq" id="XP_016494110.1"/>
    </source>
</evidence>
<name>A0A1S4BYX8_TOBAC</name>
<keyword evidence="1" id="KW-0234">DNA repair</keyword>
<protein>
    <recommendedName>
        <fullName evidence="1">FACT complex subunit</fullName>
    </recommendedName>
</protein>
<dbReference type="PANTHER" id="PTHR13980:SF21">
    <property type="entry name" value="FACT COMPLEX SUBUNIT"/>
    <property type="match status" value="1"/>
</dbReference>
<comment type="similarity">
    <text evidence="1">Belongs to the peptidase M24 family. SPT16 subfamily.</text>
</comment>
<comment type="subcellular location">
    <subcellularLocation>
        <location evidence="1">Nucleus</location>
    </subcellularLocation>
    <subcellularLocation>
        <location evidence="1">Chromosome</location>
    </subcellularLocation>
</comment>
<dbReference type="AlphaFoldDB" id="A0A1S4BYX8"/>
<evidence type="ECO:0000313" key="2">
    <source>
        <dbReference type="Proteomes" id="UP000790787"/>
    </source>
</evidence>
<organism evidence="2 3">
    <name type="scientific">Nicotiana tabacum</name>
    <name type="common">Common tobacco</name>
    <dbReference type="NCBI Taxonomy" id="4097"/>
    <lineage>
        <taxon>Eukaryota</taxon>
        <taxon>Viridiplantae</taxon>
        <taxon>Streptophyta</taxon>
        <taxon>Embryophyta</taxon>
        <taxon>Tracheophyta</taxon>
        <taxon>Spermatophyta</taxon>
        <taxon>Magnoliopsida</taxon>
        <taxon>eudicotyledons</taxon>
        <taxon>Gunneridae</taxon>
        <taxon>Pentapetalae</taxon>
        <taxon>asterids</taxon>
        <taxon>lamiids</taxon>
        <taxon>Solanales</taxon>
        <taxon>Solanaceae</taxon>
        <taxon>Nicotianoideae</taxon>
        <taxon>Nicotianeae</taxon>
        <taxon>Nicotiana</taxon>
    </lineage>
</organism>
<dbReference type="GeneID" id="107813364"/>
<dbReference type="InterPro" id="IPR040258">
    <property type="entry name" value="Spt16"/>
</dbReference>
<dbReference type="SMR" id="A0A1S4BYX8"/>
<dbReference type="RefSeq" id="XP_016494110.1">
    <property type="nucleotide sequence ID" value="XM_016638624.1"/>
</dbReference>
<gene>
    <name evidence="3" type="primary">LOC107813364</name>
</gene>
<keyword evidence="1" id="KW-0227">DNA damage</keyword>
<dbReference type="GO" id="GO:0035101">
    <property type="term" value="C:FACT complex"/>
    <property type="evidence" value="ECO:0000318"/>
    <property type="project" value="GO_Central"/>
</dbReference>
<keyword evidence="1" id="KW-0804">Transcription</keyword>
<keyword evidence="1" id="KW-0805">Transcription regulation</keyword>
<reference evidence="3" key="2">
    <citation type="submission" date="2025-08" db="UniProtKB">
        <authorList>
            <consortium name="RefSeq"/>
        </authorList>
    </citation>
    <scope>IDENTIFICATION</scope>
</reference>
<dbReference type="GO" id="GO:0031491">
    <property type="term" value="F:nucleosome binding"/>
    <property type="evidence" value="ECO:0000318"/>
    <property type="project" value="GO_Central"/>
</dbReference>
<dbReference type="STRING" id="4097.A0A1S4BYX8"/>
<dbReference type="Pfam" id="PF14826">
    <property type="entry name" value="FACT-Spt16_Nlob"/>
    <property type="match status" value="2"/>
</dbReference>
<comment type="subunit">
    <text evidence="1">Component of the FACT complex.</text>
</comment>
<keyword evidence="1" id="KW-0539">Nucleus</keyword>
<evidence type="ECO:0000256" key="1">
    <source>
        <dbReference type="RuleBase" id="RU367052"/>
    </source>
</evidence>
<keyword evidence="1" id="KW-0235">DNA replication</keyword>
<dbReference type="SMART" id="SM01285">
    <property type="entry name" value="FACT-Spt16_Nlob"/>
    <property type="match status" value="1"/>
</dbReference>
<dbReference type="InterPro" id="IPR029148">
    <property type="entry name" value="FACT-SPT16_Nlobe"/>
</dbReference>
<dbReference type="OrthoDB" id="1301824at2759"/>
<dbReference type="InterPro" id="IPR029149">
    <property type="entry name" value="Creatin/AminoP/Spt16_N"/>
</dbReference>
<keyword evidence="1" id="KW-0158">Chromosome</keyword>
<reference evidence="2" key="1">
    <citation type="journal article" date="2014" name="Nat. Commun.">
        <title>The tobacco genome sequence and its comparison with those of tomato and potato.</title>
        <authorList>
            <person name="Sierro N."/>
            <person name="Battey J.N."/>
            <person name="Ouadi S."/>
            <person name="Bakaher N."/>
            <person name="Bovet L."/>
            <person name="Willig A."/>
            <person name="Goepfert S."/>
            <person name="Peitsch M.C."/>
            <person name="Ivanov N.V."/>
        </authorList>
    </citation>
    <scope>NUCLEOTIDE SEQUENCE [LARGE SCALE GENOMIC DNA]</scope>
</reference>
<accession>A0A1S4BYX8</accession>
<dbReference type="GO" id="GO:0006368">
    <property type="term" value="P:transcription elongation by RNA polymerase II"/>
    <property type="evidence" value="ECO:0000318"/>
    <property type="project" value="GO_Central"/>
</dbReference>
<dbReference type="Gene3D" id="3.40.350.10">
    <property type="entry name" value="Creatinase/prolidase N-terminal domain"/>
    <property type="match status" value="2"/>
</dbReference>
<keyword evidence="2" id="KW-1185">Reference proteome</keyword>